<sequence>MRWQYDYLNDTPYLYPSKELRNMYKDSKGKGEANSIVKHMERHEVFDNKEYRGYYSLSNEIMEDLYGDEEEILEWEDVVDQYQPILKAKGLQLKRKRDSL</sequence>
<organism evidence="1 2">
    <name type="scientific">Bacillus wiedmannii</name>
    <dbReference type="NCBI Taxonomy" id="1890302"/>
    <lineage>
        <taxon>Bacteria</taxon>
        <taxon>Bacillati</taxon>
        <taxon>Bacillota</taxon>
        <taxon>Bacilli</taxon>
        <taxon>Bacillales</taxon>
        <taxon>Bacillaceae</taxon>
        <taxon>Bacillus</taxon>
        <taxon>Bacillus cereus group</taxon>
    </lineage>
</organism>
<dbReference type="Proteomes" id="UP000183507">
    <property type="component" value="Unassembled WGS sequence"/>
</dbReference>
<name>A0A1G6JPJ1_9BACI</name>
<gene>
    <name evidence="1" type="ORF">SAMN04487767_101475</name>
</gene>
<evidence type="ECO:0000313" key="1">
    <source>
        <dbReference type="EMBL" id="SDC20670.1"/>
    </source>
</evidence>
<dbReference type="EMBL" id="FMZR01000001">
    <property type="protein sequence ID" value="SDC20670.1"/>
    <property type="molecule type" value="Genomic_DNA"/>
</dbReference>
<proteinExistence type="predicted"/>
<reference evidence="2" key="1">
    <citation type="submission" date="2016-10" db="EMBL/GenBank/DDBJ databases">
        <authorList>
            <person name="Varghese N."/>
        </authorList>
    </citation>
    <scope>NUCLEOTIDE SEQUENCE [LARGE SCALE GENOMIC DNA]</scope>
    <source>
        <strain evidence="2">KPR-7A</strain>
    </source>
</reference>
<protein>
    <submittedName>
        <fullName evidence="1">Uncharacterized protein</fullName>
    </submittedName>
</protein>
<dbReference type="RefSeq" id="WP_074650510.1">
    <property type="nucleotide sequence ID" value="NZ_FMZR01000001.1"/>
</dbReference>
<accession>A0A1G6JPJ1</accession>
<evidence type="ECO:0000313" key="2">
    <source>
        <dbReference type="Proteomes" id="UP000183507"/>
    </source>
</evidence>
<dbReference type="AlphaFoldDB" id="A0A1G6JPJ1"/>